<comment type="caution">
    <text evidence="1">The sequence shown here is derived from an EMBL/GenBank/DDBJ whole genome shotgun (WGS) entry which is preliminary data.</text>
</comment>
<organism evidence="1 2">
    <name type="scientific">Clostridium tetanomorphum</name>
    <dbReference type="NCBI Taxonomy" id="1553"/>
    <lineage>
        <taxon>Bacteria</taxon>
        <taxon>Bacillati</taxon>
        <taxon>Bacillota</taxon>
        <taxon>Clostridia</taxon>
        <taxon>Eubacteriales</taxon>
        <taxon>Clostridiaceae</taxon>
        <taxon>Clostridium</taxon>
    </lineage>
</organism>
<protein>
    <recommendedName>
        <fullName evidence="3">Restriction endonuclease</fullName>
    </recommendedName>
</protein>
<dbReference type="AlphaFoldDB" id="A0A923EBN4"/>
<keyword evidence="2" id="KW-1185">Reference proteome</keyword>
<dbReference type="EMBL" id="JAAZWO010000017">
    <property type="protein sequence ID" value="MBC2398736.1"/>
    <property type="molecule type" value="Genomic_DNA"/>
</dbReference>
<sequence length="304" mass="35822">MNYEKDIFLSTLLNLSELTSNKDHEKIKEILQNGGESKDRNSIPKGILAENYIAELLIGNNSWAKTTPMNDDYGIDIIEYTRTGYYPFKCYQIKNQQKPLSESDISNEIEKFKRSNYMLLPYYIVSISGFTFDKNSLAHSNVYLVDYDFVVNLINSYSKKLNSRFGSTYFLEDNSFISNFDMLLNSYHKYGQYNYLDNLPQDILSWCTKLRMSKKEGKLNIKYVELLGSINFYWSHNDYLWDKSFHEIKKIYDKYGKTFGFVKFPTDKAWIKSQINAYLSGELSKSRIKKLKDINLLNEWLFNI</sequence>
<evidence type="ECO:0000313" key="1">
    <source>
        <dbReference type="EMBL" id="MBC2398736.1"/>
    </source>
</evidence>
<gene>
    <name evidence="1" type="ORF">HGG79_13270</name>
</gene>
<dbReference type="RefSeq" id="WP_173680567.1">
    <property type="nucleotide sequence ID" value="NZ_JAAZWO010000017.1"/>
</dbReference>
<evidence type="ECO:0000313" key="2">
    <source>
        <dbReference type="Proteomes" id="UP000563151"/>
    </source>
</evidence>
<reference evidence="1 2" key="1">
    <citation type="submission" date="2020-04" db="EMBL/GenBank/DDBJ databases">
        <title>Genomic insights into acetone-butanol-ethanol (ABE) fermentation by sequencing solventogenic clostridia strains.</title>
        <authorList>
            <person name="Brown S."/>
        </authorList>
    </citation>
    <scope>NUCLEOTIDE SEQUENCE [LARGE SCALE GENOMIC DNA]</scope>
    <source>
        <strain evidence="1 2">DJ011</strain>
    </source>
</reference>
<evidence type="ECO:0008006" key="3">
    <source>
        <dbReference type="Google" id="ProtNLM"/>
    </source>
</evidence>
<dbReference type="Proteomes" id="UP000563151">
    <property type="component" value="Unassembled WGS sequence"/>
</dbReference>
<accession>A0A923EBN4</accession>
<proteinExistence type="predicted"/>
<name>A0A923EBN4_CLOTT</name>